<keyword evidence="4" id="KW-1185">Reference proteome</keyword>
<dbReference type="InterPro" id="IPR000253">
    <property type="entry name" value="FHA_dom"/>
</dbReference>
<dbReference type="CDD" id="cd00060">
    <property type="entry name" value="FHA"/>
    <property type="match status" value="2"/>
</dbReference>
<organism evidence="3 4">
    <name type="scientific">Haliangium ochraceum (strain DSM 14365 / JCM 11303 / SMP-2)</name>
    <dbReference type="NCBI Taxonomy" id="502025"/>
    <lineage>
        <taxon>Bacteria</taxon>
        <taxon>Pseudomonadati</taxon>
        <taxon>Myxococcota</taxon>
        <taxon>Polyangia</taxon>
        <taxon>Haliangiales</taxon>
        <taxon>Kofleriaceae</taxon>
        <taxon>Haliangium</taxon>
    </lineage>
</organism>
<sequence>MDVGLVCDSCSTFHPIGVTECSRCGTALSLDGPRPATRGGPAASDASSAAADAGPGPDIEQPFAESRSQPNPLPGAAGAGPAPMQVPDIPTSALPSRSSTSRVVKKTQAFGVMQEARAKLVLIRGDGLDGVSFTLAGDEHLVGRSEAAMILFEDDALLSPVHANFFYRFGVLMVRDEDSENGVFIRIKGTVPVDYGDRFLVGEQMLEVQRTPESTVPEPTEDGTYFFGSPRRPAYFRVVQRLRGGREGIAYRADSPELGIGREGNDIDFTDDPFISGRHARLSWKSKQLSLTDLDSKNGTFLRIGSEHALQHGDYVFMGQQLLRVEIV</sequence>
<dbReference type="RefSeq" id="WP_012829705.1">
    <property type="nucleotide sequence ID" value="NC_013440.1"/>
</dbReference>
<feature type="domain" description="FHA" evidence="2">
    <location>
        <begin position="140"/>
        <end position="185"/>
    </location>
</feature>
<evidence type="ECO:0000313" key="3">
    <source>
        <dbReference type="EMBL" id="ACY17107.1"/>
    </source>
</evidence>
<evidence type="ECO:0000256" key="1">
    <source>
        <dbReference type="SAM" id="MobiDB-lite"/>
    </source>
</evidence>
<name>D0LR79_HALO1</name>
<feature type="compositionally biased region" description="Low complexity" evidence="1">
    <location>
        <begin position="74"/>
        <end position="83"/>
    </location>
</feature>
<dbReference type="eggNOG" id="COG1716">
    <property type="taxonomic scope" value="Bacteria"/>
</dbReference>
<dbReference type="PANTHER" id="PTHR23308">
    <property type="entry name" value="NUCLEAR INHIBITOR OF PROTEIN PHOSPHATASE-1"/>
    <property type="match status" value="1"/>
</dbReference>
<dbReference type="SMART" id="SM00240">
    <property type="entry name" value="FHA"/>
    <property type="match status" value="2"/>
</dbReference>
<dbReference type="SUPFAM" id="SSF49879">
    <property type="entry name" value="SMAD/FHA domain"/>
    <property type="match status" value="2"/>
</dbReference>
<reference evidence="3 4" key="1">
    <citation type="journal article" date="2010" name="Stand. Genomic Sci.">
        <title>Complete genome sequence of Haliangium ochraceum type strain (SMP-2).</title>
        <authorList>
            <consortium name="US DOE Joint Genome Institute (JGI-PGF)"/>
            <person name="Ivanova N."/>
            <person name="Daum C."/>
            <person name="Lang E."/>
            <person name="Abt B."/>
            <person name="Kopitz M."/>
            <person name="Saunders E."/>
            <person name="Lapidus A."/>
            <person name="Lucas S."/>
            <person name="Glavina Del Rio T."/>
            <person name="Nolan M."/>
            <person name="Tice H."/>
            <person name="Copeland A."/>
            <person name="Cheng J.F."/>
            <person name="Chen F."/>
            <person name="Bruce D."/>
            <person name="Goodwin L."/>
            <person name="Pitluck S."/>
            <person name="Mavromatis K."/>
            <person name="Pati A."/>
            <person name="Mikhailova N."/>
            <person name="Chen A."/>
            <person name="Palaniappan K."/>
            <person name="Land M."/>
            <person name="Hauser L."/>
            <person name="Chang Y.J."/>
            <person name="Jeffries C.D."/>
            <person name="Detter J.C."/>
            <person name="Brettin T."/>
            <person name="Rohde M."/>
            <person name="Goker M."/>
            <person name="Bristow J."/>
            <person name="Markowitz V."/>
            <person name="Eisen J.A."/>
            <person name="Hugenholtz P."/>
            <person name="Kyrpides N.C."/>
            <person name="Klenk H.P."/>
        </authorList>
    </citation>
    <scope>NUCLEOTIDE SEQUENCE [LARGE SCALE GENOMIC DNA]</scope>
    <source>
        <strain evidence="4">DSM 14365 / CIP 107738 / JCM 11303 / AJ 13395 / SMP-2</strain>
    </source>
</reference>
<accession>D0LR79</accession>
<protein>
    <submittedName>
        <fullName evidence="3">FHA domain containing protein</fullName>
    </submittedName>
</protein>
<dbReference type="OrthoDB" id="5497055at2"/>
<dbReference type="InterPro" id="IPR050923">
    <property type="entry name" value="Cell_Proc_Reg/RNA_Proc"/>
</dbReference>
<proteinExistence type="predicted"/>
<dbReference type="AlphaFoldDB" id="D0LR79"/>
<feature type="compositionally biased region" description="Low complexity" evidence="1">
    <location>
        <begin position="39"/>
        <end position="58"/>
    </location>
</feature>
<evidence type="ECO:0000313" key="4">
    <source>
        <dbReference type="Proteomes" id="UP000001880"/>
    </source>
</evidence>
<dbReference type="HOGENOM" id="CLU_059369_0_0_7"/>
<dbReference type="Pfam" id="PF00498">
    <property type="entry name" value="FHA"/>
    <property type="match status" value="2"/>
</dbReference>
<dbReference type="STRING" id="502025.Hoch_4616"/>
<feature type="domain" description="FHA" evidence="2">
    <location>
        <begin position="256"/>
        <end position="302"/>
    </location>
</feature>
<dbReference type="PROSITE" id="PS50006">
    <property type="entry name" value="FHA_DOMAIN"/>
    <property type="match status" value="2"/>
</dbReference>
<dbReference type="KEGG" id="hoh:Hoch_4616"/>
<dbReference type="Gene3D" id="2.60.200.20">
    <property type="match status" value="2"/>
</dbReference>
<feature type="region of interest" description="Disordered" evidence="1">
    <location>
        <begin position="34"/>
        <end position="100"/>
    </location>
</feature>
<dbReference type="InterPro" id="IPR008984">
    <property type="entry name" value="SMAD_FHA_dom_sf"/>
</dbReference>
<evidence type="ECO:0000259" key="2">
    <source>
        <dbReference type="PROSITE" id="PS50006"/>
    </source>
</evidence>
<gene>
    <name evidence="3" type="ordered locus">Hoch_4616</name>
</gene>
<dbReference type="Proteomes" id="UP000001880">
    <property type="component" value="Chromosome"/>
</dbReference>
<dbReference type="EMBL" id="CP001804">
    <property type="protein sequence ID" value="ACY17107.1"/>
    <property type="molecule type" value="Genomic_DNA"/>
</dbReference>